<reference evidence="2 3" key="1">
    <citation type="submission" date="2018-06" db="EMBL/GenBank/DDBJ databases">
        <title>Comparative genomics reveals the genomic features of Rhizophagus irregularis, R. cerebriforme, R. diaphanum and Gigaspora rosea, and their symbiotic lifestyle signature.</title>
        <authorList>
            <person name="Morin E."/>
            <person name="San Clemente H."/>
            <person name="Chen E.C.H."/>
            <person name="De La Providencia I."/>
            <person name="Hainaut M."/>
            <person name="Kuo A."/>
            <person name="Kohler A."/>
            <person name="Murat C."/>
            <person name="Tang N."/>
            <person name="Roy S."/>
            <person name="Loubradou J."/>
            <person name="Henrissat B."/>
            <person name="Grigoriev I.V."/>
            <person name="Corradi N."/>
            <person name="Roux C."/>
            <person name="Martin F.M."/>
        </authorList>
    </citation>
    <scope>NUCLEOTIDE SEQUENCE [LARGE SCALE GENOMIC DNA]</scope>
    <source>
        <strain evidence="2 3">DAOM 227022</strain>
    </source>
</reference>
<name>A0A397T3B4_9GLOM</name>
<keyword evidence="1" id="KW-0472">Membrane</keyword>
<accession>A0A397T3B4</accession>
<feature type="transmembrane region" description="Helical" evidence="1">
    <location>
        <begin position="12"/>
        <end position="32"/>
    </location>
</feature>
<keyword evidence="3" id="KW-1185">Reference proteome</keyword>
<dbReference type="OrthoDB" id="2334813at2759"/>
<evidence type="ECO:0000256" key="1">
    <source>
        <dbReference type="SAM" id="Phobius"/>
    </source>
</evidence>
<keyword evidence="1" id="KW-0812">Transmembrane</keyword>
<feature type="transmembrane region" description="Helical" evidence="1">
    <location>
        <begin position="124"/>
        <end position="144"/>
    </location>
</feature>
<protein>
    <submittedName>
        <fullName evidence="2">Uncharacterized protein</fullName>
    </submittedName>
</protein>
<dbReference type="Proteomes" id="UP000265703">
    <property type="component" value="Unassembled WGS sequence"/>
</dbReference>
<proteinExistence type="predicted"/>
<sequence length="202" mass="23508">MTNMNSLRRWRIFQLILSSVILVLEISNIILYESFNPTETDINWNYEFRTLRDKNKFIIAVVGLPTILASLLLLVYVLFKGENSTKRDKLIKKAELFKNIEAGIKQSNETGSLNRIIGQNISSVLLFAWSLAVILNMILFHKNWDLVCNRLEGKERSSILCNDFIINLVLNITMFFSCIYITFMKLFHSSYKDKTDEINLKI</sequence>
<keyword evidence="1" id="KW-1133">Transmembrane helix</keyword>
<evidence type="ECO:0000313" key="3">
    <source>
        <dbReference type="Proteomes" id="UP000265703"/>
    </source>
</evidence>
<comment type="caution">
    <text evidence="2">The sequence shown here is derived from an EMBL/GenBank/DDBJ whole genome shotgun (WGS) entry which is preliminary data.</text>
</comment>
<feature type="transmembrane region" description="Helical" evidence="1">
    <location>
        <begin position="164"/>
        <end position="183"/>
    </location>
</feature>
<dbReference type="AlphaFoldDB" id="A0A397T3B4"/>
<dbReference type="EMBL" id="QKYT01000115">
    <property type="protein sequence ID" value="RIA92890.1"/>
    <property type="molecule type" value="Genomic_DNA"/>
</dbReference>
<evidence type="ECO:0000313" key="2">
    <source>
        <dbReference type="EMBL" id="RIA92890.1"/>
    </source>
</evidence>
<gene>
    <name evidence="2" type="ORF">C1645_874461</name>
</gene>
<organism evidence="2 3">
    <name type="scientific">Glomus cerebriforme</name>
    <dbReference type="NCBI Taxonomy" id="658196"/>
    <lineage>
        <taxon>Eukaryota</taxon>
        <taxon>Fungi</taxon>
        <taxon>Fungi incertae sedis</taxon>
        <taxon>Mucoromycota</taxon>
        <taxon>Glomeromycotina</taxon>
        <taxon>Glomeromycetes</taxon>
        <taxon>Glomerales</taxon>
        <taxon>Glomeraceae</taxon>
        <taxon>Glomus</taxon>
    </lineage>
</organism>
<feature type="transmembrane region" description="Helical" evidence="1">
    <location>
        <begin position="57"/>
        <end position="79"/>
    </location>
</feature>